<reference evidence="6" key="1">
    <citation type="submission" date="2022-08" db="UniProtKB">
        <authorList>
            <consortium name="EnsemblMetazoa"/>
        </authorList>
    </citation>
    <scope>IDENTIFICATION</scope>
    <source>
        <strain evidence="6">05x7-T-G4-1.051#20</strain>
    </source>
</reference>
<dbReference type="AlphaFoldDB" id="A0A8W8MGL1"/>
<dbReference type="Proteomes" id="UP000005408">
    <property type="component" value="Unassembled WGS sequence"/>
</dbReference>
<dbReference type="SUPFAM" id="SSF49785">
    <property type="entry name" value="Galactose-binding domain-like"/>
    <property type="match status" value="1"/>
</dbReference>
<dbReference type="InterPro" id="IPR008979">
    <property type="entry name" value="Galactose-bd-like_sf"/>
</dbReference>
<dbReference type="InterPro" id="IPR000421">
    <property type="entry name" value="FA58C"/>
</dbReference>
<accession>A0A8W8MGL1</accession>
<dbReference type="InterPro" id="IPR025155">
    <property type="entry name" value="WxxW_domain"/>
</dbReference>
<organism evidence="6 7">
    <name type="scientific">Magallana gigas</name>
    <name type="common">Pacific oyster</name>
    <name type="synonym">Crassostrea gigas</name>
    <dbReference type="NCBI Taxonomy" id="29159"/>
    <lineage>
        <taxon>Eukaryota</taxon>
        <taxon>Metazoa</taxon>
        <taxon>Spiralia</taxon>
        <taxon>Lophotrochozoa</taxon>
        <taxon>Mollusca</taxon>
        <taxon>Bivalvia</taxon>
        <taxon>Autobranchia</taxon>
        <taxon>Pteriomorphia</taxon>
        <taxon>Ostreida</taxon>
        <taxon>Ostreoidea</taxon>
        <taxon>Ostreidae</taxon>
        <taxon>Magallana</taxon>
    </lineage>
</organism>
<comment type="subcellular location">
    <subcellularLocation>
        <location evidence="1">Secreted</location>
    </subcellularLocation>
</comment>
<dbReference type="EnsemblMetazoa" id="G32686.1">
    <property type="protein sequence ID" value="G32686.1:cds"/>
    <property type="gene ID" value="G32686"/>
</dbReference>
<keyword evidence="3" id="KW-0732">Signal</keyword>
<dbReference type="Gene3D" id="2.60.120.260">
    <property type="entry name" value="Galactose-binding domain-like"/>
    <property type="match status" value="1"/>
</dbReference>
<keyword evidence="2" id="KW-0964">Secreted</keyword>
<proteinExistence type="predicted"/>
<keyword evidence="4" id="KW-0325">Glycoprotein</keyword>
<feature type="domain" description="F5/8 type C" evidence="5">
    <location>
        <begin position="1"/>
        <end position="93"/>
    </location>
</feature>
<evidence type="ECO:0000256" key="3">
    <source>
        <dbReference type="ARBA" id="ARBA00022729"/>
    </source>
</evidence>
<protein>
    <recommendedName>
        <fullName evidence="5">F5/8 type C domain-containing protein</fullName>
    </recommendedName>
</protein>
<dbReference type="GO" id="GO:0005576">
    <property type="term" value="C:extracellular region"/>
    <property type="evidence" value="ECO:0007669"/>
    <property type="project" value="UniProtKB-SubCell"/>
</dbReference>
<dbReference type="Pfam" id="PF13330">
    <property type="entry name" value="Mucin2_WxxW"/>
    <property type="match status" value="1"/>
</dbReference>
<sequence length="252" mass="27649">MISFTEPEIIYAVSTRGLNGGQSWVTAYYLMYSMDGLNFTFYQELGQRKVFSGNFDSDTVNTHTLNPFAAKFIRIVPERWNGGIGLRWQLIGCKAAPLTVVTGQGSTVTPAVTSTPTPGPQCVEKWSDWLNKNSPTNQGALGDYEKMTDAEKAQFCPGGNVTKVECHAVDGDIPSYSSGEILTCYPDQGLACNNADNFPMPALTTRLDSSVAVQTQYKFVCEAILKVFSEELVKPLEDYSSDLKKIHVDDPA</sequence>
<evidence type="ECO:0000256" key="1">
    <source>
        <dbReference type="ARBA" id="ARBA00004613"/>
    </source>
</evidence>
<dbReference type="Pfam" id="PF00754">
    <property type="entry name" value="F5_F8_type_C"/>
    <property type="match status" value="1"/>
</dbReference>
<evidence type="ECO:0000313" key="7">
    <source>
        <dbReference type="Proteomes" id="UP000005408"/>
    </source>
</evidence>
<name>A0A8W8MGL1_MAGGI</name>
<dbReference type="PANTHER" id="PTHR24543">
    <property type="entry name" value="MULTICOPPER OXIDASE-RELATED"/>
    <property type="match status" value="1"/>
</dbReference>
<evidence type="ECO:0000259" key="5">
    <source>
        <dbReference type="PROSITE" id="PS50022"/>
    </source>
</evidence>
<keyword evidence="7" id="KW-1185">Reference proteome</keyword>
<evidence type="ECO:0000256" key="4">
    <source>
        <dbReference type="ARBA" id="ARBA00023180"/>
    </source>
</evidence>
<evidence type="ECO:0000256" key="2">
    <source>
        <dbReference type="ARBA" id="ARBA00022525"/>
    </source>
</evidence>
<dbReference type="PROSITE" id="PS50022">
    <property type="entry name" value="FA58C_3"/>
    <property type="match status" value="1"/>
</dbReference>
<evidence type="ECO:0000313" key="6">
    <source>
        <dbReference type="EnsemblMetazoa" id="G32686.1:cds"/>
    </source>
</evidence>